<organism evidence="2 3">
    <name type="scientific">Endozoicomonas lisbonensis</name>
    <dbReference type="NCBI Taxonomy" id="3120522"/>
    <lineage>
        <taxon>Bacteria</taxon>
        <taxon>Pseudomonadati</taxon>
        <taxon>Pseudomonadota</taxon>
        <taxon>Gammaproteobacteria</taxon>
        <taxon>Oceanospirillales</taxon>
        <taxon>Endozoicomonadaceae</taxon>
        <taxon>Endozoicomonas</taxon>
    </lineage>
</organism>
<comment type="caution">
    <text evidence="2">The sequence shown here is derived from an EMBL/GenBank/DDBJ whole genome shotgun (WGS) entry which is preliminary data.</text>
</comment>
<proteinExistence type="predicted"/>
<reference evidence="2 3" key="1">
    <citation type="submission" date="2024-06" db="EMBL/GenBank/DDBJ databases">
        <title>Genomic Encyclopedia of Type Strains, Phase V (KMG-V): Genome sequencing to study the core and pangenomes of soil and plant-associated prokaryotes.</title>
        <authorList>
            <person name="Whitman W."/>
        </authorList>
    </citation>
    <scope>NUCLEOTIDE SEQUENCE [LARGE SCALE GENOMIC DNA]</scope>
    <source>
        <strain evidence="2 3">NE40</strain>
    </source>
</reference>
<evidence type="ECO:0000256" key="1">
    <source>
        <dbReference type="SAM" id="SignalP"/>
    </source>
</evidence>
<feature type="signal peptide" evidence="1">
    <location>
        <begin position="1"/>
        <end position="23"/>
    </location>
</feature>
<keyword evidence="1" id="KW-0732">Signal</keyword>
<feature type="chain" id="PRO_5046711075" evidence="1">
    <location>
        <begin position="24"/>
        <end position="326"/>
    </location>
</feature>
<evidence type="ECO:0000313" key="2">
    <source>
        <dbReference type="EMBL" id="MET4756893.1"/>
    </source>
</evidence>
<accession>A0ABV2SGK2</accession>
<dbReference type="EMBL" id="JBEWTB010000002">
    <property type="protein sequence ID" value="MET4756893.1"/>
    <property type="molecule type" value="Genomic_DNA"/>
</dbReference>
<keyword evidence="3" id="KW-1185">Reference proteome</keyword>
<evidence type="ECO:0000313" key="3">
    <source>
        <dbReference type="Proteomes" id="UP001549366"/>
    </source>
</evidence>
<protein>
    <submittedName>
        <fullName evidence="2">Uncharacterized protein</fullName>
    </submittedName>
</protein>
<dbReference type="RefSeq" id="WP_354011174.1">
    <property type="nucleotide sequence ID" value="NZ_JBEWTA010000001.1"/>
</dbReference>
<gene>
    <name evidence="2" type="ORF">V5J35_002085</name>
</gene>
<sequence>MMVSKRLLIAASFCFSLPTVSLADVFPCPPKAKIKMVKSSHNDHASNIYWEASLKELPKGMPTLFKGARFTSNGVFGENKELSDSDMPITLFFAGATYNMGSNFEYGCNYKTKSHKDLAVTLNLSENYLSVSNKMPMLIEPYGQHWEPLGENKVCTGTAKQCSFHLPQYAVRARAEAEIPAQNAFRLTVNKVKGNAVVANNVTINATNETQHHFFSGSHFKATHPTDIKLFDLKTPVDIEYFLKAREGKPRSTNADECKVDSGEIVECSCSSDNLMLSFNSNGHTMVDLFAVYDENNAASKVRCSLFNVPASTDEHEPHEHEHDEH</sequence>
<dbReference type="Proteomes" id="UP001549366">
    <property type="component" value="Unassembled WGS sequence"/>
</dbReference>
<name>A0ABV2SGK2_9GAMM</name>